<comment type="caution">
    <text evidence="1">The sequence shown here is derived from an EMBL/GenBank/DDBJ whole genome shotgun (WGS) entry which is preliminary data.</text>
</comment>
<reference evidence="1" key="1">
    <citation type="submission" date="2022-07" db="EMBL/GenBank/DDBJ databases">
        <title>Genome Sequence of Xylaria arbuscula.</title>
        <authorList>
            <person name="Buettner E."/>
        </authorList>
    </citation>
    <scope>NUCLEOTIDE SEQUENCE</scope>
    <source>
        <strain evidence="1">VT107</strain>
    </source>
</reference>
<dbReference type="Pfam" id="PF08624">
    <property type="entry name" value="CRC_subunit"/>
    <property type="match status" value="1"/>
</dbReference>
<sequence length="735" mass="82107">MLGTECARVLGYGDSHSLFAENRSLYKIIANQADEDDLARQGILSLSHSSKQTAIITARSMFRQFGSRIIRSGKRVRDDYWENIALQQVTSENILAAAKIPGRAREGVASVLPLREVPQDVLRSIQEDSTRPAGSCAALGTEMDGLRKRFHGQKMNDIYRLICTVLRRSRTTLAQQTDDNLFASFRTGWNLRAYFLDNYDAGIEQNIDRILTLTEKESLLNAIQDAINPFAVARSVAGIEIDPTLQIINVRGSESFIISVAQQLCWLRATLHDRPKTLMFGDVDLSEDLHNIPHGPPTFCVNVRLLPIAQKEHASCWNSLVGSAIIVIGFPIRDREPIEKGLDIAVAAMATLADTPRAVSFQGGWVFKGQWHALVPTAISKASIQWHLIDTYPQVLSWDDIDELCPDRLRTTIFGVGRMETQQRSFLGWCSEVEELLGTPQFDHKSVQYSQAETPSRYLQVEKSQTRVPNKCRGHHLKRSSASEGPAVREGGVNDLCFAHSNRQLVSTHDAMLKNADKVFALRHQFSSEGARRHFFKDEVKSIFATLDGLWANDNAGSKTSFKIPFSYKEVSGWEYMNVVKDIHYFGSKSIEFQKAREPWDGYARDIKALVLFGSNFGDVLRPAPQTVCQSCVSLPGDQYYLAMRVEAVQHLLDREGSQQNQLRLTPSGLTLASTNDPFGPCSVDTPCSSIRTVQFVKRASREKAHCALKLASNGAVIIGEGERGFRSVRLFGKR</sequence>
<dbReference type="AlphaFoldDB" id="A0A9W8TM33"/>
<accession>A0A9W8TM33</accession>
<evidence type="ECO:0000313" key="2">
    <source>
        <dbReference type="Proteomes" id="UP001148614"/>
    </source>
</evidence>
<keyword evidence="2" id="KW-1185">Reference proteome</keyword>
<dbReference type="Proteomes" id="UP001148614">
    <property type="component" value="Unassembled WGS sequence"/>
</dbReference>
<name>A0A9W8TM33_9PEZI</name>
<dbReference type="VEuPathDB" id="FungiDB:F4678DRAFT_290140"/>
<dbReference type="VEuPathDB" id="FungiDB:F4678DRAFT_480447"/>
<dbReference type="InterPro" id="IPR013933">
    <property type="entry name" value="CRC_Rsc7/Swp82"/>
</dbReference>
<evidence type="ECO:0000313" key="1">
    <source>
        <dbReference type="EMBL" id="KAJ3574708.1"/>
    </source>
</evidence>
<protein>
    <submittedName>
        <fullName evidence="1">Uncharacterized protein</fullName>
    </submittedName>
</protein>
<dbReference type="EMBL" id="JANPWZ010000592">
    <property type="protein sequence ID" value="KAJ3574708.1"/>
    <property type="molecule type" value="Genomic_DNA"/>
</dbReference>
<proteinExistence type="predicted"/>
<gene>
    <name evidence="1" type="ORF">NPX13_g4272</name>
</gene>
<organism evidence="1 2">
    <name type="scientific">Xylaria arbuscula</name>
    <dbReference type="NCBI Taxonomy" id="114810"/>
    <lineage>
        <taxon>Eukaryota</taxon>
        <taxon>Fungi</taxon>
        <taxon>Dikarya</taxon>
        <taxon>Ascomycota</taxon>
        <taxon>Pezizomycotina</taxon>
        <taxon>Sordariomycetes</taxon>
        <taxon>Xylariomycetidae</taxon>
        <taxon>Xylariales</taxon>
        <taxon>Xylariaceae</taxon>
        <taxon>Xylaria</taxon>
    </lineage>
</organism>